<evidence type="ECO:0000256" key="8">
    <source>
        <dbReference type="ARBA" id="ARBA00064268"/>
    </source>
</evidence>
<keyword evidence="6" id="KW-0539">Nucleus</keyword>
<dbReference type="GO" id="GO:0000375">
    <property type="term" value="P:RNA splicing, via transesterification reactions"/>
    <property type="evidence" value="ECO:0007669"/>
    <property type="project" value="UniProtKB-ARBA"/>
</dbReference>
<dbReference type="InterPro" id="IPR019775">
    <property type="entry name" value="WD40_repeat_CS"/>
</dbReference>
<dbReference type="Proteomes" id="UP000318571">
    <property type="component" value="Chromosome 7"/>
</dbReference>
<evidence type="ECO:0000256" key="12">
    <source>
        <dbReference type="SAM" id="MobiDB-lite"/>
    </source>
</evidence>
<feature type="repeat" description="WD" evidence="11">
    <location>
        <begin position="162"/>
        <end position="204"/>
    </location>
</feature>
<dbReference type="InterPro" id="IPR015943">
    <property type="entry name" value="WD40/YVTN_repeat-like_dom_sf"/>
</dbReference>
<dbReference type="CDD" id="cd00200">
    <property type="entry name" value="WD40"/>
    <property type="match status" value="1"/>
</dbReference>
<evidence type="ECO:0000256" key="6">
    <source>
        <dbReference type="ARBA" id="ARBA00023242"/>
    </source>
</evidence>
<evidence type="ECO:0000256" key="2">
    <source>
        <dbReference type="ARBA" id="ARBA00022574"/>
    </source>
</evidence>
<feature type="region of interest" description="Disordered" evidence="12">
    <location>
        <begin position="1"/>
        <end position="64"/>
    </location>
</feature>
<proteinExistence type="predicted"/>
<dbReference type="GO" id="GO:0003723">
    <property type="term" value="F:RNA binding"/>
    <property type="evidence" value="ECO:0007669"/>
    <property type="project" value="TreeGrafter"/>
</dbReference>
<reference evidence="13 14" key="1">
    <citation type="journal article" date="2018" name="Nat. Ecol. Evol.">
        <title>Genomic signatures of mitonuclear coevolution across populations of Tigriopus californicus.</title>
        <authorList>
            <person name="Barreto F.S."/>
            <person name="Watson E.T."/>
            <person name="Lima T.G."/>
            <person name="Willett C.S."/>
            <person name="Edmands S."/>
            <person name="Li W."/>
            <person name="Burton R.S."/>
        </authorList>
    </citation>
    <scope>NUCLEOTIDE SEQUENCE [LARGE SCALE GENOMIC DNA]</scope>
    <source>
        <strain evidence="13 14">San Diego</strain>
    </source>
</reference>
<keyword evidence="4" id="KW-0677">Repeat</keyword>
<feature type="repeat" description="WD" evidence="11">
    <location>
        <begin position="119"/>
        <end position="161"/>
    </location>
</feature>
<organism evidence="13 14">
    <name type="scientific">Tigriopus californicus</name>
    <name type="common">Marine copepod</name>
    <dbReference type="NCBI Taxonomy" id="6832"/>
    <lineage>
        <taxon>Eukaryota</taxon>
        <taxon>Metazoa</taxon>
        <taxon>Ecdysozoa</taxon>
        <taxon>Arthropoda</taxon>
        <taxon>Crustacea</taxon>
        <taxon>Multicrustacea</taxon>
        <taxon>Hexanauplia</taxon>
        <taxon>Copepoda</taxon>
        <taxon>Harpacticoida</taxon>
        <taxon>Harpacticidae</taxon>
        <taxon>Tigriopus</taxon>
    </lineage>
</organism>
<dbReference type="PROSITE" id="PS50082">
    <property type="entry name" value="WD_REPEATS_2"/>
    <property type="match status" value="7"/>
</dbReference>
<dbReference type="SMART" id="SM00320">
    <property type="entry name" value="WD40"/>
    <property type="match status" value="7"/>
</dbReference>
<evidence type="ECO:0000256" key="10">
    <source>
        <dbReference type="ARBA" id="ARBA00075772"/>
    </source>
</evidence>
<comment type="function">
    <text evidence="7">Required for pre-mRNA splicing as component of the activated spliceosome. Component of the U5 small nuclear ribonucleoprotein (snRNP) complex and the U4/U6-U5 tri-snRNP complex, building blocks of the spliceosome. As a component of the minor spliceosome, involved in the splicing of U12-type introns in pre-mRNAs.</text>
</comment>
<evidence type="ECO:0000313" key="14">
    <source>
        <dbReference type="Proteomes" id="UP000318571"/>
    </source>
</evidence>
<dbReference type="PROSITE" id="PS50294">
    <property type="entry name" value="WD_REPEATS_REGION"/>
    <property type="match status" value="5"/>
</dbReference>
<keyword evidence="2 11" id="KW-0853">WD repeat</keyword>
<dbReference type="EMBL" id="VCGU01000008">
    <property type="protein sequence ID" value="TRY72088.1"/>
    <property type="molecule type" value="Genomic_DNA"/>
</dbReference>
<evidence type="ECO:0000256" key="3">
    <source>
        <dbReference type="ARBA" id="ARBA00022664"/>
    </source>
</evidence>
<evidence type="ECO:0000256" key="1">
    <source>
        <dbReference type="ARBA" id="ARBA00004123"/>
    </source>
</evidence>
<dbReference type="FunFam" id="2.130.10.10:FF:000229">
    <property type="entry name" value="Small nuclear ribonucleoprotein U5 subunit 40"/>
    <property type="match status" value="1"/>
</dbReference>
<gene>
    <name evidence="13" type="ORF">TCAL_12366</name>
</gene>
<dbReference type="AlphaFoldDB" id="A0A553P317"/>
<dbReference type="InterPro" id="IPR001680">
    <property type="entry name" value="WD40_rpt"/>
</dbReference>
<feature type="compositionally biased region" description="Basic and acidic residues" evidence="12">
    <location>
        <begin position="26"/>
        <end position="50"/>
    </location>
</feature>
<keyword evidence="3" id="KW-0507">mRNA processing</keyword>
<dbReference type="SUPFAM" id="SSF50978">
    <property type="entry name" value="WD40 repeat-like"/>
    <property type="match status" value="1"/>
</dbReference>
<dbReference type="Gene3D" id="2.130.10.10">
    <property type="entry name" value="YVTN repeat-like/Quinoprotein amine dehydrogenase"/>
    <property type="match status" value="1"/>
</dbReference>
<dbReference type="STRING" id="6832.A0A553P317"/>
<dbReference type="InterPro" id="IPR036322">
    <property type="entry name" value="WD40_repeat_dom_sf"/>
</dbReference>
<sequence length="379" mass="42231">MPELKRAHSPDPPPSASTQDPPPPAQDEHAVALKKARPESGYEVGIKDPMEQQQQLQKSGPPRMSNMESAIMLLAGGHQGEIFSAKFHPDGQILASGGFDRTICLWNVYGECENYHVISAVHSGAILDLHFSYEDGQYLYTASTDKTVGIFNTRTGQRLKRLKGHTNYVNSVHPARRGDPLVVSGSDDCSIRVWDQRKRNSVQTLNSMYQVTAVTFNDTAEQVISAGIDNQVKIWDLRKPTQPAYMLPGHTDTITGISLSPDGSYVLTNAMDNTLRIWDIRPFVQTDRCTKIITGGHPNRHQHNFEKNLLKCCWSPDGAMVSAGSSDRFVYIWDTSSRRILYKLPGHLGAVNDIDFHKVEPIILSASSDRQIYLGEFEP</sequence>
<feature type="repeat" description="WD" evidence="11">
    <location>
        <begin position="75"/>
        <end position="108"/>
    </location>
</feature>
<dbReference type="PANTHER" id="PTHR44006">
    <property type="entry name" value="U5 SMALL NUCLEAR RIBONUCLEOPROTEIN 40 KDA PROTEIN"/>
    <property type="match status" value="1"/>
</dbReference>
<dbReference type="OMA" id="IWDIRPY"/>
<keyword evidence="5" id="KW-0508">mRNA splicing</keyword>
<dbReference type="GO" id="GO:0071013">
    <property type="term" value="C:catalytic step 2 spliceosome"/>
    <property type="evidence" value="ECO:0007669"/>
    <property type="project" value="TreeGrafter"/>
</dbReference>
<comment type="subunit">
    <text evidence="8">Component of the pre-catalytic and catalytic spliceosome complexes. Component of the postcatalytic spliceosome P complex. Part of the U5 snRNP complex. Interacts with PRPF8. Component of the U4/U6-U5 tri-snRNP complex composed of the U4, U6 and U5 snRNAs and at least PRPF3, PRPF4, PRPF6, PRPF8, PRPF31, SNRNP200, TXNL4A, WDR57, SNRNP40, DDX23, CD2BP2, PPIH, SNU13, EFTUD2, SART1 and USP39. Component of the minor spliceosome, which splices U12-type introns.</text>
</comment>
<protein>
    <recommendedName>
        <fullName evidence="9">U5 small nuclear ribonucleoprotein 40 kDa protein</fullName>
    </recommendedName>
    <alternativeName>
        <fullName evidence="10">WD repeat-containing protein 57</fullName>
    </alternativeName>
</protein>
<feature type="repeat" description="WD" evidence="11">
    <location>
        <begin position="211"/>
        <end position="238"/>
    </location>
</feature>
<evidence type="ECO:0000256" key="5">
    <source>
        <dbReference type="ARBA" id="ARBA00023187"/>
    </source>
</evidence>
<comment type="subcellular location">
    <subcellularLocation>
        <location evidence="1">Nucleus</location>
    </subcellularLocation>
</comment>
<comment type="caution">
    <text evidence="13">The sequence shown here is derived from an EMBL/GenBank/DDBJ whole genome shotgun (WGS) entry which is preliminary data.</text>
</comment>
<dbReference type="GO" id="GO:0006397">
    <property type="term" value="P:mRNA processing"/>
    <property type="evidence" value="ECO:0007669"/>
    <property type="project" value="UniProtKB-KW"/>
</dbReference>
<dbReference type="PRINTS" id="PR00320">
    <property type="entry name" value="GPROTEINBRPT"/>
</dbReference>
<dbReference type="InterPro" id="IPR020472">
    <property type="entry name" value="WD40_PAC1"/>
</dbReference>
<dbReference type="Pfam" id="PF00400">
    <property type="entry name" value="WD40"/>
    <property type="match status" value="7"/>
</dbReference>
<evidence type="ECO:0000256" key="9">
    <source>
        <dbReference type="ARBA" id="ARBA00073554"/>
    </source>
</evidence>
<keyword evidence="14" id="KW-1185">Reference proteome</keyword>
<dbReference type="GO" id="GO:0005682">
    <property type="term" value="C:U5 snRNP"/>
    <property type="evidence" value="ECO:0007669"/>
    <property type="project" value="UniProtKB-ARBA"/>
</dbReference>
<feature type="repeat" description="WD" evidence="11">
    <location>
        <begin position="314"/>
        <end position="343"/>
    </location>
</feature>
<dbReference type="InterPro" id="IPR052234">
    <property type="entry name" value="U5_snRNP_Component"/>
</dbReference>
<evidence type="ECO:0000313" key="13">
    <source>
        <dbReference type="EMBL" id="TRY72088.1"/>
    </source>
</evidence>
<feature type="compositionally biased region" description="Pro residues" evidence="12">
    <location>
        <begin position="10"/>
        <end position="25"/>
    </location>
</feature>
<evidence type="ECO:0000256" key="4">
    <source>
        <dbReference type="ARBA" id="ARBA00022737"/>
    </source>
</evidence>
<dbReference type="PROSITE" id="PS00678">
    <property type="entry name" value="WD_REPEATS_1"/>
    <property type="match status" value="3"/>
</dbReference>
<feature type="repeat" description="WD" evidence="11">
    <location>
        <begin position="247"/>
        <end position="281"/>
    </location>
</feature>
<dbReference type="PANTHER" id="PTHR44006:SF1">
    <property type="entry name" value="U5 SMALL NUCLEAR RIBONUCLEOPROTEIN 40 KDA PROTEIN"/>
    <property type="match status" value="1"/>
</dbReference>
<evidence type="ECO:0000256" key="7">
    <source>
        <dbReference type="ARBA" id="ARBA00057342"/>
    </source>
</evidence>
<accession>A0A553P317</accession>
<feature type="repeat" description="WD" evidence="11">
    <location>
        <begin position="344"/>
        <end position="379"/>
    </location>
</feature>
<evidence type="ECO:0000256" key="11">
    <source>
        <dbReference type="PROSITE-ProRule" id="PRU00221"/>
    </source>
</evidence>
<name>A0A553P317_TIGCA</name>